<dbReference type="eggNOG" id="ENOG502ZGRB">
    <property type="taxonomic scope" value="Bacteria"/>
</dbReference>
<feature type="transmembrane region" description="Helical" evidence="1">
    <location>
        <begin position="30"/>
        <end position="48"/>
    </location>
</feature>
<evidence type="ECO:0000313" key="2">
    <source>
        <dbReference type="EMBL" id="ACJ75061.1"/>
    </source>
</evidence>
<sequence length="168" mass="19184">MKGGNGGINLHIMEKNLSKLFSASLPGDDLVAFVSVFFSLGFAANFFFSFTNKNIYISNTIFLVGILGYLLIAYKWCSSLPEFLKNNVLIFYNYVILSILFCFLSYFFPLLFLISGSLVISLIIAIDKKIHQSNIFLKIMFILLTLTFYLLELAPDVNFRLRNLKEEL</sequence>
<dbReference type="KEGG" id="taf:THA_574"/>
<keyword evidence="1" id="KW-0812">Transmembrane</keyword>
<proteinExistence type="predicted"/>
<keyword evidence="3" id="KW-1185">Reference proteome</keyword>
<feature type="transmembrane region" description="Helical" evidence="1">
    <location>
        <begin position="55"/>
        <end position="74"/>
    </location>
</feature>
<gene>
    <name evidence="2" type="ordered locus">THA_574</name>
</gene>
<feature type="transmembrane region" description="Helical" evidence="1">
    <location>
        <begin position="94"/>
        <end position="123"/>
    </location>
</feature>
<dbReference type="EMBL" id="CP001185">
    <property type="protein sequence ID" value="ACJ75061.1"/>
    <property type="molecule type" value="Genomic_DNA"/>
</dbReference>
<accession>B7IG47</accession>
<dbReference type="AlphaFoldDB" id="B7IG47"/>
<evidence type="ECO:0000256" key="1">
    <source>
        <dbReference type="SAM" id="Phobius"/>
    </source>
</evidence>
<name>B7IG47_THEAB</name>
<reference evidence="2 3" key="1">
    <citation type="journal article" date="2009" name="J. Bacteriol.">
        <title>The genome of Thermosipho africanus TCF52B: lateral genetic connections to the Firmicutes and Archaea.</title>
        <authorList>
            <person name="Nesboe C.L."/>
            <person name="Bapteste E."/>
            <person name="Curtis B."/>
            <person name="Dahle H."/>
            <person name="Lopez P."/>
            <person name="Macleod D."/>
            <person name="Dlutek M."/>
            <person name="Bowman S."/>
            <person name="Zhaxybayeva O."/>
            <person name="Birkeland N.-K."/>
            <person name="Doolittle W.F."/>
        </authorList>
    </citation>
    <scope>NUCLEOTIDE SEQUENCE [LARGE SCALE GENOMIC DNA]</scope>
    <source>
        <strain evidence="2 3">TCF52B</strain>
    </source>
</reference>
<feature type="transmembrane region" description="Helical" evidence="1">
    <location>
        <begin position="135"/>
        <end position="151"/>
    </location>
</feature>
<dbReference type="Proteomes" id="UP000002453">
    <property type="component" value="Chromosome"/>
</dbReference>
<keyword evidence="1" id="KW-1133">Transmembrane helix</keyword>
<keyword evidence="1" id="KW-0472">Membrane</keyword>
<dbReference type="STRING" id="484019.THA_574"/>
<dbReference type="HOGENOM" id="CLU_1685742_0_0_0"/>
<protein>
    <submittedName>
        <fullName evidence="2">Uncharacterized protein</fullName>
    </submittedName>
</protein>
<organism evidence="2 3">
    <name type="scientific">Thermosipho africanus (strain TCF52B)</name>
    <dbReference type="NCBI Taxonomy" id="484019"/>
    <lineage>
        <taxon>Bacteria</taxon>
        <taxon>Thermotogati</taxon>
        <taxon>Thermotogota</taxon>
        <taxon>Thermotogae</taxon>
        <taxon>Thermotogales</taxon>
        <taxon>Fervidobacteriaceae</taxon>
        <taxon>Thermosipho</taxon>
    </lineage>
</organism>
<evidence type="ECO:0000313" key="3">
    <source>
        <dbReference type="Proteomes" id="UP000002453"/>
    </source>
</evidence>